<evidence type="ECO:0000313" key="3">
    <source>
        <dbReference type="EMBL" id="ANK13235.1"/>
    </source>
</evidence>
<dbReference type="InterPro" id="IPR028098">
    <property type="entry name" value="Glyco_trans_4-like_N"/>
</dbReference>
<feature type="domain" description="Glycosyltransferase subfamily 4-like N-terminal" evidence="2">
    <location>
        <begin position="15"/>
        <end position="181"/>
    </location>
</feature>
<gene>
    <name evidence="3" type="ORF">A9D12_10105</name>
</gene>
<dbReference type="EMBL" id="CP016033">
    <property type="protein sequence ID" value="ANK13235.1"/>
    <property type="molecule type" value="Genomic_DNA"/>
</dbReference>
<evidence type="ECO:0000313" key="4">
    <source>
        <dbReference type="Proteomes" id="UP000078263"/>
    </source>
</evidence>
<keyword evidence="4" id="KW-1185">Reference proteome</keyword>
<dbReference type="KEGG" id="pns:A9D12_10105"/>
<evidence type="ECO:0000259" key="1">
    <source>
        <dbReference type="Pfam" id="PF00534"/>
    </source>
</evidence>
<dbReference type="GO" id="GO:0016758">
    <property type="term" value="F:hexosyltransferase activity"/>
    <property type="evidence" value="ECO:0007669"/>
    <property type="project" value="TreeGrafter"/>
</dbReference>
<evidence type="ECO:0000259" key="2">
    <source>
        <dbReference type="Pfam" id="PF13439"/>
    </source>
</evidence>
<sequence length="374" mass="40286">MRILTVSSFFESHGGGLEIVAGALAQALAKRGHDSRHAAAAVSPTPTGGGVQRIALAAHDPLEAVTGLPMPLPSRKARQQLEDEVRSADAIVIHDALYANSQLARRYARRHSKPWLVIQHIGAIPYRRIALRAALMAANRLVTRPTLRAASQAVFISDTVRCQFADVGFAHPPELMFNGVEGELFRPLASAERKALRRRLGWPDARPQLLFVGRFVEKKGLETLRALASLRPDCDIVMVGSGPIDPADWNLPNLRLPGRKSHAELAELYAAADALVLPSVGEGYPLVVQEAMASGLPVYCGLDSALADPDATRFLTGIAVDPLAPEATARRFASAIGKAPLPAHDEAAAAYARGRYDWDRNAAWIEQRLAALVA</sequence>
<evidence type="ECO:0008006" key="5">
    <source>
        <dbReference type="Google" id="ProtNLM"/>
    </source>
</evidence>
<organism evidence="3 4">
    <name type="scientific">Erythrobacter neustonensis</name>
    <dbReference type="NCBI Taxonomy" id="1112"/>
    <lineage>
        <taxon>Bacteria</taxon>
        <taxon>Pseudomonadati</taxon>
        <taxon>Pseudomonadota</taxon>
        <taxon>Alphaproteobacteria</taxon>
        <taxon>Sphingomonadales</taxon>
        <taxon>Erythrobacteraceae</taxon>
        <taxon>Erythrobacter/Porphyrobacter group</taxon>
        <taxon>Erythrobacter</taxon>
    </lineage>
</organism>
<protein>
    <recommendedName>
        <fullName evidence="5">Glycosyltransferase subfamily 4-like N-terminal domain-containing protein</fullName>
    </recommendedName>
</protein>
<dbReference type="Gene3D" id="3.40.50.2000">
    <property type="entry name" value="Glycogen Phosphorylase B"/>
    <property type="match status" value="2"/>
</dbReference>
<dbReference type="OrthoDB" id="9790710at2"/>
<accession>A0A192D579</accession>
<dbReference type="STRING" id="1112.A9D12_10105"/>
<feature type="domain" description="Glycosyl transferase family 1" evidence="1">
    <location>
        <begin position="193"/>
        <end position="339"/>
    </location>
</feature>
<name>A0A192D579_9SPHN</name>
<dbReference type="InterPro" id="IPR001296">
    <property type="entry name" value="Glyco_trans_1"/>
</dbReference>
<dbReference type="Pfam" id="PF00534">
    <property type="entry name" value="Glycos_transf_1"/>
    <property type="match status" value="1"/>
</dbReference>
<dbReference type="Pfam" id="PF13439">
    <property type="entry name" value="Glyco_transf_4"/>
    <property type="match status" value="1"/>
</dbReference>
<dbReference type="InterPro" id="IPR050194">
    <property type="entry name" value="Glycosyltransferase_grp1"/>
</dbReference>
<dbReference type="SUPFAM" id="SSF53756">
    <property type="entry name" value="UDP-Glycosyltransferase/glycogen phosphorylase"/>
    <property type="match status" value="1"/>
</dbReference>
<dbReference type="RefSeq" id="WP_068351429.1">
    <property type="nucleotide sequence ID" value="NZ_CP016033.1"/>
</dbReference>
<dbReference type="PANTHER" id="PTHR45947">
    <property type="entry name" value="SULFOQUINOVOSYL TRANSFERASE SQD2"/>
    <property type="match status" value="1"/>
</dbReference>
<proteinExistence type="predicted"/>
<dbReference type="PANTHER" id="PTHR45947:SF3">
    <property type="entry name" value="SULFOQUINOVOSYL TRANSFERASE SQD2"/>
    <property type="match status" value="1"/>
</dbReference>
<dbReference type="Proteomes" id="UP000078263">
    <property type="component" value="Chromosome"/>
</dbReference>
<reference evidence="3 4" key="1">
    <citation type="submission" date="2016-05" db="EMBL/GenBank/DDBJ databases">
        <title>Compelete Genome Sequence of Bacteriochlorophyll-Synthesizing Bacterium Porphyrobacter neustonensis DSM 9434.</title>
        <authorList>
            <person name="Shi X.-L."/>
            <person name="Wu Y.-H."/>
            <person name="Cheng H."/>
            <person name="Xu L."/>
            <person name="Zhang X.-Q."/>
            <person name="Wang C.-S."/>
            <person name="Xu X.-W."/>
        </authorList>
    </citation>
    <scope>NUCLEOTIDE SEQUENCE [LARGE SCALE GENOMIC DNA]</scope>
    <source>
        <strain evidence="3 4">DSM 9434</strain>
    </source>
</reference>
<dbReference type="CDD" id="cd03801">
    <property type="entry name" value="GT4_PimA-like"/>
    <property type="match status" value="1"/>
</dbReference>
<dbReference type="AlphaFoldDB" id="A0A192D579"/>